<evidence type="ECO:0000313" key="3">
    <source>
        <dbReference type="Proteomes" id="UP000018731"/>
    </source>
</evidence>
<keyword evidence="1" id="KW-0732">Signal</keyword>
<dbReference type="InterPro" id="IPR011990">
    <property type="entry name" value="TPR-like_helical_dom_sf"/>
</dbReference>
<comment type="caution">
    <text evidence="2">The sequence shown here is derived from an EMBL/GenBank/DDBJ whole genome shotgun (WGS) entry which is preliminary data.</text>
</comment>
<protein>
    <recommendedName>
        <fullName evidence="4">Beta-lactamase</fullName>
    </recommendedName>
</protein>
<proteinExistence type="predicted"/>
<sequence>MKKVLLVFCVIVSINVANGKCPYFCHTYMSPTCEDAINECKKEDTVESLERAISFCKKLYHSCNHDDMSKLKKRKSELAAQQEQDRYAKCRNGNADACFDIGYEEFEKCNAFENCENPSEALTYFSKSCNLKHKVGCFNTAMILEQNLFFKNPTKAQEYYRKSCNMGYEPACFKVK</sequence>
<feature type="signal peptide" evidence="1">
    <location>
        <begin position="1"/>
        <end position="19"/>
    </location>
</feature>
<evidence type="ECO:0008006" key="4">
    <source>
        <dbReference type="Google" id="ProtNLM"/>
    </source>
</evidence>
<reference evidence="2 3" key="1">
    <citation type="journal article" date="2014" name="Genome Announc.">
        <title>Draft genome sequences of six enterohepatic helicobacter species isolated from humans and one from rhesus macaques.</title>
        <authorList>
            <person name="Shen Z."/>
            <person name="Sheh A."/>
            <person name="Young S.K."/>
            <person name="Abouelliel A."/>
            <person name="Ward D.V."/>
            <person name="Earl A.M."/>
            <person name="Fox J.G."/>
        </authorList>
    </citation>
    <scope>NUCLEOTIDE SEQUENCE [LARGE SCALE GENOMIC DNA]</scope>
    <source>
        <strain evidence="2 3">MIT 99-5501</strain>
    </source>
</reference>
<name>V8C537_9HELI</name>
<dbReference type="EMBL" id="AZJI01000009">
    <property type="protein sequence ID" value="ETD22498.1"/>
    <property type="molecule type" value="Genomic_DNA"/>
</dbReference>
<dbReference type="HOGENOM" id="CLU_1523125_0_0_7"/>
<dbReference type="PATRIC" id="fig|1357400.3.peg.2446"/>
<feature type="chain" id="PRO_5004768656" description="Beta-lactamase" evidence="1">
    <location>
        <begin position="20"/>
        <end position="176"/>
    </location>
</feature>
<dbReference type="RefSeq" id="WP_023928621.1">
    <property type="nucleotide sequence ID" value="NZ_KI669455.1"/>
</dbReference>
<evidence type="ECO:0000256" key="1">
    <source>
        <dbReference type="SAM" id="SignalP"/>
    </source>
</evidence>
<keyword evidence="3" id="KW-1185">Reference proteome</keyword>
<dbReference type="Gene3D" id="1.25.40.10">
    <property type="entry name" value="Tetratricopeptide repeat domain"/>
    <property type="match status" value="1"/>
</dbReference>
<dbReference type="OrthoDB" id="5329840at2"/>
<dbReference type="Proteomes" id="UP000018731">
    <property type="component" value="Unassembled WGS sequence"/>
</dbReference>
<accession>V8C537</accession>
<organism evidence="2 3">
    <name type="scientific">Helicobacter macacae MIT 99-5501</name>
    <dbReference type="NCBI Taxonomy" id="1357400"/>
    <lineage>
        <taxon>Bacteria</taxon>
        <taxon>Pseudomonadati</taxon>
        <taxon>Campylobacterota</taxon>
        <taxon>Epsilonproteobacteria</taxon>
        <taxon>Campylobacterales</taxon>
        <taxon>Helicobacteraceae</taxon>
        <taxon>Helicobacter</taxon>
    </lineage>
</organism>
<gene>
    <name evidence="2" type="ORF">HMPREF2086_01809</name>
</gene>
<dbReference type="SUPFAM" id="SSF81901">
    <property type="entry name" value="HCP-like"/>
    <property type="match status" value="1"/>
</dbReference>
<evidence type="ECO:0000313" key="2">
    <source>
        <dbReference type="EMBL" id="ETD22498.1"/>
    </source>
</evidence>
<dbReference type="AlphaFoldDB" id="V8C537"/>